<keyword evidence="1" id="KW-1133">Transmembrane helix</keyword>
<gene>
    <name evidence="2" type="ORF">HMPREF3222_00980</name>
</gene>
<keyword evidence="1" id="KW-0812">Transmembrane</keyword>
<evidence type="ECO:0000313" key="3">
    <source>
        <dbReference type="Proteomes" id="UP000070646"/>
    </source>
</evidence>
<evidence type="ECO:0000256" key="1">
    <source>
        <dbReference type="SAM" id="Phobius"/>
    </source>
</evidence>
<sequence length="80" mass="9338">YVKGTFIVNIASLISMVLLFVFLEILYRRRILNKDLIEDNIEVCNEIQPCIGDYIEFDETTGFLDNNNTIDKEENFNNSL</sequence>
<proteinExistence type="predicted"/>
<feature type="transmembrane region" description="Helical" evidence="1">
    <location>
        <begin position="6"/>
        <end position="27"/>
    </location>
</feature>
<dbReference type="Proteomes" id="UP000070646">
    <property type="component" value="Unassembled WGS sequence"/>
</dbReference>
<dbReference type="EMBL" id="LRPU01000049">
    <property type="protein sequence ID" value="KXA13046.1"/>
    <property type="molecule type" value="Genomic_DNA"/>
</dbReference>
<evidence type="ECO:0000313" key="2">
    <source>
        <dbReference type="EMBL" id="KXA13046.1"/>
    </source>
</evidence>
<comment type="caution">
    <text evidence="2">The sequence shown here is derived from an EMBL/GenBank/DDBJ whole genome shotgun (WGS) entry which is preliminary data.</text>
</comment>
<keyword evidence="1" id="KW-0472">Membrane</keyword>
<dbReference type="AlphaFoldDB" id="A0A133N9S9"/>
<protein>
    <submittedName>
        <fullName evidence="2">Uncharacterized protein</fullName>
    </submittedName>
</protein>
<feature type="non-terminal residue" evidence="2">
    <location>
        <position position="1"/>
    </location>
</feature>
<accession>A0A133N9S9</accession>
<name>A0A133N9S9_CLOPF</name>
<organism evidence="2 3">
    <name type="scientific">Clostridium perfringens</name>
    <dbReference type="NCBI Taxonomy" id="1502"/>
    <lineage>
        <taxon>Bacteria</taxon>
        <taxon>Bacillati</taxon>
        <taxon>Bacillota</taxon>
        <taxon>Clostridia</taxon>
        <taxon>Eubacteriales</taxon>
        <taxon>Clostridiaceae</taxon>
        <taxon>Clostridium</taxon>
    </lineage>
</organism>
<reference evidence="2 3" key="1">
    <citation type="submission" date="2016-01" db="EMBL/GenBank/DDBJ databases">
        <authorList>
            <person name="Oliw E.H."/>
        </authorList>
    </citation>
    <scope>NUCLEOTIDE SEQUENCE [LARGE SCALE GENOMIC DNA]</scope>
    <source>
        <strain evidence="2 3">MJR7757A</strain>
    </source>
</reference>
<dbReference type="PATRIC" id="fig|1502.174.peg.995"/>